<dbReference type="PANTHER" id="PTHR37946">
    <property type="entry name" value="SLL1969 PROTEIN"/>
    <property type="match status" value="1"/>
</dbReference>
<gene>
    <name evidence="1" type="ORF">KP803_10535</name>
</gene>
<dbReference type="Gene3D" id="3.40.50.1820">
    <property type="entry name" value="alpha/beta hydrolase"/>
    <property type="match status" value="1"/>
</dbReference>
<evidence type="ECO:0000313" key="2">
    <source>
        <dbReference type="Proteomes" id="UP001139559"/>
    </source>
</evidence>
<dbReference type="InterPro" id="IPR029058">
    <property type="entry name" value="AB_hydrolase_fold"/>
</dbReference>
<proteinExistence type="predicted"/>
<evidence type="ECO:0000313" key="1">
    <source>
        <dbReference type="EMBL" id="MCK6263709.1"/>
    </source>
</evidence>
<dbReference type="EMBL" id="JAJHVV010000006">
    <property type="protein sequence ID" value="MCK6263709.1"/>
    <property type="molecule type" value="Genomic_DNA"/>
</dbReference>
<organism evidence="1 2">
    <name type="scientific">Vibrio amylolyticus</name>
    <dbReference type="NCBI Taxonomy" id="2847292"/>
    <lineage>
        <taxon>Bacteria</taxon>
        <taxon>Pseudomonadati</taxon>
        <taxon>Pseudomonadota</taxon>
        <taxon>Gammaproteobacteria</taxon>
        <taxon>Vibrionales</taxon>
        <taxon>Vibrionaceae</taxon>
        <taxon>Vibrio</taxon>
    </lineage>
</organism>
<keyword evidence="2" id="KW-1185">Reference proteome</keyword>
<name>A0A9X1XQJ4_9VIBR</name>
<dbReference type="Proteomes" id="UP001139559">
    <property type="component" value="Unassembled WGS sequence"/>
</dbReference>
<protein>
    <submittedName>
        <fullName evidence="1">Triacylglycerol lipase</fullName>
    </submittedName>
</protein>
<sequence length="211" mass="23385">MKIVFLHGLYMHGVALLPLSQRLEKLGYRTDVLSYNTVNINSEHVFKKLDTLLDPFETNILVGHSLGGLMIKHYLASRKPLRAKISHVIAVGSPIRGASIVEKLTDLGFGAFLGNSTDHGLEKHDDTWDFPQRLGCIAGTLSIGLRPILLGGEMMSDGTVTVEETKIDGMTDHLTMNSNHTSLLYSNYIPNQIDHFIQFNCFEQSDFVDAG</sequence>
<dbReference type="RefSeq" id="WP_248008799.1">
    <property type="nucleotide sequence ID" value="NZ_JAJHVV010000006.1"/>
</dbReference>
<dbReference type="SUPFAM" id="SSF53474">
    <property type="entry name" value="alpha/beta-Hydrolases"/>
    <property type="match status" value="1"/>
</dbReference>
<dbReference type="AlphaFoldDB" id="A0A9X1XQJ4"/>
<dbReference type="PANTHER" id="PTHR37946:SF1">
    <property type="entry name" value="SLL1969 PROTEIN"/>
    <property type="match status" value="1"/>
</dbReference>
<comment type="caution">
    <text evidence="1">The sequence shown here is derived from an EMBL/GenBank/DDBJ whole genome shotgun (WGS) entry which is preliminary data.</text>
</comment>
<reference evidence="1" key="1">
    <citation type="submission" date="2021-11" db="EMBL/GenBank/DDBJ databases">
        <title>Vibrio ZSDE26 sp. nov. and Vibrio ZSDZ34 sp. nov., isolated from coastal seawater in Qingdao.</title>
        <authorList>
            <person name="Zhang P."/>
        </authorList>
    </citation>
    <scope>NUCLEOTIDE SEQUENCE</scope>
    <source>
        <strain evidence="1">ZSDE26</strain>
    </source>
</reference>
<accession>A0A9X1XQJ4</accession>